<dbReference type="PANTHER" id="PTHR12959">
    <property type="entry name" value="GPI TRANSAMIDASE COMPONENT PIG-T-RELATED"/>
    <property type="match status" value="1"/>
</dbReference>
<dbReference type="AlphaFoldDB" id="A0A7I4YCP0"/>
<evidence type="ECO:0000256" key="1">
    <source>
        <dbReference type="SAM" id="MobiDB-lite"/>
    </source>
</evidence>
<organism evidence="3 4">
    <name type="scientific">Haemonchus contortus</name>
    <name type="common">Barber pole worm</name>
    <dbReference type="NCBI Taxonomy" id="6289"/>
    <lineage>
        <taxon>Eukaryota</taxon>
        <taxon>Metazoa</taxon>
        <taxon>Ecdysozoa</taxon>
        <taxon>Nematoda</taxon>
        <taxon>Chromadorea</taxon>
        <taxon>Rhabditida</taxon>
        <taxon>Rhabditina</taxon>
        <taxon>Rhabditomorpha</taxon>
        <taxon>Strongyloidea</taxon>
        <taxon>Trichostrongylidae</taxon>
        <taxon>Haemonchus</taxon>
    </lineage>
</organism>
<feature type="signal peptide" evidence="2">
    <location>
        <begin position="1"/>
        <end position="15"/>
    </location>
</feature>
<dbReference type="Pfam" id="PF04113">
    <property type="entry name" value="Gpi16"/>
    <property type="match status" value="2"/>
</dbReference>
<dbReference type="GO" id="GO:0042765">
    <property type="term" value="C:GPI-anchor transamidase complex"/>
    <property type="evidence" value="ECO:0007669"/>
    <property type="project" value="InterPro"/>
</dbReference>
<reference evidence="4" key="1">
    <citation type="submission" date="2020-12" db="UniProtKB">
        <authorList>
            <consortium name="WormBaseParasite"/>
        </authorList>
    </citation>
    <scope>IDENTIFICATION</scope>
    <source>
        <strain evidence="4">MHco3</strain>
    </source>
</reference>
<evidence type="ECO:0000313" key="4">
    <source>
        <dbReference type="WBParaSite" id="HCON_00082410-00001"/>
    </source>
</evidence>
<name>A0A7I4YCP0_HAECO</name>
<dbReference type="PANTHER" id="PTHR12959:SF11">
    <property type="entry name" value="GPI TRANSAMIDASE COMPONENT PIG-T"/>
    <property type="match status" value="1"/>
</dbReference>
<sequence>MHPPLLLLLFGLVWGDSYNEQLKITRLPSGNLMTAFRFVITSDGPQLGANYSLFPRIMAELIHSHSLAELSFMLTQGRWHGSSWGLPPQPNGPTGASVHAWIYGNESEVDDRWRTLINSLNGLFCTAMTSIVPELTSSPRFAFRRPDSDEEHEMHIRYSAVGKESVCTENLTPWRKLLPCKQHGLVTLLNLKLYESVYHSMGVELRQSGQGDSIKYQLQLIIYNVLDIPVKSGKLDWSISELFNRKATGTCAAATSSMVIVELDKGIHLEPSPQRIVSDKFGVYDLKMNSSSPSFSVSAFYDDMFDFLSSEEQETLSLSSFIGGTDQHDGVLVSILKNGGSSLRVTFTHQLPWFMMIYYHTIGVTCVDLEQGNEQVFKIHKRHFVPAISRRRPALIEMELDLPSRSKCQVRLEFEKAFLRIREYPPDANHGMYVPAAVVTFEKERDSDNSRNQNDLESKTRPETGTTERIVVHGNVLLLALPVPDFSMPFNVICFVMTTVSLCFGPIHSFSTKILIPINTALPSSSLPRKTLPHAPSDTVGRGILCAIP</sequence>
<proteinExistence type="predicted"/>
<feature type="chain" id="PRO_5029566634" evidence="2">
    <location>
        <begin position="16"/>
        <end position="549"/>
    </location>
</feature>
<accession>A0A7I4YCP0</accession>
<keyword evidence="2" id="KW-0732">Signal</keyword>
<protein>
    <submittedName>
        <fullName evidence="4">GPI transamidase component PIG-T</fullName>
    </submittedName>
</protein>
<feature type="compositionally biased region" description="Basic and acidic residues" evidence="1">
    <location>
        <begin position="444"/>
        <end position="462"/>
    </location>
</feature>
<dbReference type="OrthoDB" id="331263at2759"/>
<dbReference type="Proteomes" id="UP000025227">
    <property type="component" value="Unplaced"/>
</dbReference>
<evidence type="ECO:0000313" key="3">
    <source>
        <dbReference type="Proteomes" id="UP000025227"/>
    </source>
</evidence>
<dbReference type="WBParaSite" id="HCON_00082410-00001">
    <property type="protein sequence ID" value="HCON_00082410-00001"/>
    <property type="gene ID" value="HCON_00082410"/>
</dbReference>
<keyword evidence="3" id="KW-1185">Reference proteome</keyword>
<dbReference type="InterPro" id="IPR007245">
    <property type="entry name" value="PIG-T"/>
</dbReference>
<dbReference type="GO" id="GO:0016255">
    <property type="term" value="P:attachment of GPI anchor to protein"/>
    <property type="evidence" value="ECO:0007669"/>
    <property type="project" value="InterPro"/>
</dbReference>
<evidence type="ECO:0000256" key="2">
    <source>
        <dbReference type="SAM" id="SignalP"/>
    </source>
</evidence>
<feature type="region of interest" description="Disordered" evidence="1">
    <location>
        <begin position="444"/>
        <end position="465"/>
    </location>
</feature>
<dbReference type="OMA" id="NHGHYIG"/>